<reference evidence="1 2" key="1">
    <citation type="submission" date="2018-05" db="EMBL/GenBank/DDBJ databases">
        <title>Genomic Encyclopedia of Type Strains, Phase IV (KMG-IV): sequencing the most valuable type-strain genomes for metagenomic binning, comparative biology and taxonomic classification.</title>
        <authorList>
            <person name="Goeker M."/>
        </authorList>
    </citation>
    <scope>NUCLEOTIDE SEQUENCE [LARGE SCALE GENOMIC DNA]</scope>
    <source>
        <strain evidence="1 2">DSM 25350</strain>
    </source>
</reference>
<organism evidence="1 2">
    <name type="scientific">Pleionea mediterranea</name>
    <dbReference type="NCBI Taxonomy" id="523701"/>
    <lineage>
        <taxon>Bacteria</taxon>
        <taxon>Pseudomonadati</taxon>
        <taxon>Pseudomonadota</taxon>
        <taxon>Gammaproteobacteria</taxon>
        <taxon>Oceanospirillales</taxon>
        <taxon>Pleioneaceae</taxon>
        <taxon>Pleionea</taxon>
    </lineage>
</organism>
<proteinExistence type="predicted"/>
<accession>A0A316FWI5</accession>
<name>A0A316FWI5_9GAMM</name>
<dbReference type="EMBL" id="QGGU01000005">
    <property type="protein sequence ID" value="PWK51960.1"/>
    <property type="molecule type" value="Genomic_DNA"/>
</dbReference>
<dbReference type="AlphaFoldDB" id="A0A316FWI5"/>
<evidence type="ECO:0000313" key="2">
    <source>
        <dbReference type="Proteomes" id="UP000245790"/>
    </source>
</evidence>
<gene>
    <name evidence="1" type="ORF">C8D97_105277</name>
</gene>
<protein>
    <submittedName>
        <fullName evidence="1">Uncharacterized protein</fullName>
    </submittedName>
</protein>
<sequence length="29" mass="3298">MKMAGGYGRVYNLVFTELLAKIDESTSRF</sequence>
<evidence type="ECO:0000313" key="1">
    <source>
        <dbReference type="EMBL" id="PWK51960.1"/>
    </source>
</evidence>
<dbReference type="Proteomes" id="UP000245790">
    <property type="component" value="Unassembled WGS sequence"/>
</dbReference>
<keyword evidence="2" id="KW-1185">Reference proteome</keyword>
<comment type="caution">
    <text evidence="1">The sequence shown here is derived from an EMBL/GenBank/DDBJ whole genome shotgun (WGS) entry which is preliminary data.</text>
</comment>